<feature type="domain" description="Fibronectin type-III" evidence="3">
    <location>
        <begin position="284"/>
        <end position="357"/>
    </location>
</feature>
<feature type="region of interest" description="Disordered" evidence="1">
    <location>
        <begin position="240"/>
        <end position="271"/>
    </location>
</feature>
<dbReference type="EMBL" id="ADKM02000045">
    <property type="protein sequence ID" value="EGC04022.1"/>
    <property type="molecule type" value="Genomic_DNA"/>
</dbReference>
<dbReference type="Proteomes" id="UP000004259">
    <property type="component" value="Unassembled WGS sequence"/>
</dbReference>
<dbReference type="eggNOG" id="COG4886">
    <property type="taxonomic scope" value="Bacteria"/>
</dbReference>
<keyword evidence="2" id="KW-0732">Signal</keyword>
<evidence type="ECO:0000313" key="5">
    <source>
        <dbReference type="Proteomes" id="UP000004259"/>
    </source>
</evidence>
<dbReference type="SUPFAM" id="SSF49265">
    <property type="entry name" value="Fibronectin type III"/>
    <property type="match status" value="1"/>
</dbReference>
<evidence type="ECO:0000313" key="4">
    <source>
        <dbReference type="EMBL" id="EGC04022.1"/>
    </source>
</evidence>
<protein>
    <submittedName>
        <fullName evidence="4">Conserved domain protein</fullName>
    </submittedName>
</protein>
<sequence>MNERRSCKKVTAGLMALIMTAGMLNAGVGSFASMQTVTASAMVVKHTALYDDEIVTDEETTADGDVMLSEEMTELNSANYFVDGGVVTIDSVITVKGEVNLTLNNGAELIAANGIVIEEGGVLNVYGDGVLTATGAPNAGTNQYGHNAIKGTINIYSGTVDATASDSAQGYGSTGWLHGNTGIEGVAAIDGDITIYGGTLIAKGGNAGDGGDGWYAGNGGHGGYALAGNITINGGNFKLEGGKGGEGRPSSGPKNSGYTDGQRGEDGAAFAPDAKVVVNTSNVSTSKTPEIVYEKGSGCAKLTWTAVAGAEKYAVAAFQNGSWTLLDQGYPTSYVLNGLKAGTEYKVAVIAMFNGEWNMDFTNAITVTANAAKNEMYPKVSNIEYSKATHQFRLNWNAVDGASQYGIATKVAGKWKIVSYTDKTTFTSPKLTAGSTYELLVCAKVDGKWDISSMSSRVFTVTVK</sequence>
<evidence type="ECO:0000259" key="3">
    <source>
        <dbReference type="SMART" id="SM00060"/>
    </source>
</evidence>
<dbReference type="InterPro" id="IPR036116">
    <property type="entry name" value="FN3_sf"/>
</dbReference>
<feature type="domain" description="Fibronectin type-III" evidence="3">
    <location>
        <begin position="377"/>
        <end position="449"/>
    </location>
</feature>
<dbReference type="AlphaFoldDB" id="E9S9P8"/>
<organism evidence="4 5">
    <name type="scientific">Ruminococcus albus 8</name>
    <dbReference type="NCBI Taxonomy" id="246199"/>
    <lineage>
        <taxon>Bacteria</taxon>
        <taxon>Bacillati</taxon>
        <taxon>Bacillota</taxon>
        <taxon>Clostridia</taxon>
        <taxon>Eubacteriales</taxon>
        <taxon>Oscillospiraceae</taxon>
        <taxon>Ruminococcus</taxon>
    </lineage>
</organism>
<dbReference type="SMART" id="SM00060">
    <property type="entry name" value="FN3"/>
    <property type="match status" value="2"/>
</dbReference>
<dbReference type="PANTHER" id="PTHR47135:SF3">
    <property type="entry name" value="FIBRONECTIN TYPE-III DOMAIN-CONTAINING PROTEIN"/>
    <property type="match status" value="1"/>
</dbReference>
<accession>E9S9P8</accession>
<feature type="signal peptide" evidence="2">
    <location>
        <begin position="1"/>
        <end position="26"/>
    </location>
</feature>
<dbReference type="InterPro" id="IPR003961">
    <property type="entry name" value="FN3_dom"/>
</dbReference>
<dbReference type="InterPro" id="IPR013783">
    <property type="entry name" value="Ig-like_fold"/>
</dbReference>
<reference evidence="4 5" key="1">
    <citation type="submission" date="2011-02" db="EMBL/GenBank/DDBJ databases">
        <authorList>
            <person name="Nelson K.E."/>
            <person name="Sutton G."/>
            <person name="Torralba M."/>
            <person name="Durkin S."/>
            <person name="Harkins D."/>
            <person name="Montgomery R."/>
            <person name="Ziemer C."/>
            <person name="Klaassens E."/>
            <person name="Ocuiv P."/>
            <person name="Morrison M."/>
        </authorList>
    </citation>
    <scope>NUCLEOTIDE SEQUENCE [LARGE SCALE GENOMIC DNA]</scope>
    <source>
        <strain evidence="4 5">8</strain>
    </source>
</reference>
<gene>
    <name evidence="4" type="ORF">CUS_5144</name>
</gene>
<evidence type="ECO:0000256" key="2">
    <source>
        <dbReference type="SAM" id="SignalP"/>
    </source>
</evidence>
<dbReference type="PANTHER" id="PTHR47135">
    <property type="entry name" value="FIBRONECTIN TYPE III DOMAIN-CONTAINING PROTEIN 7"/>
    <property type="match status" value="1"/>
</dbReference>
<dbReference type="RefSeq" id="WP_002847705.1">
    <property type="nucleotide sequence ID" value="NZ_ADKM02000045.1"/>
</dbReference>
<dbReference type="CDD" id="cd00063">
    <property type="entry name" value="FN3"/>
    <property type="match status" value="1"/>
</dbReference>
<proteinExistence type="predicted"/>
<keyword evidence="5" id="KW-1185">Reference proteome</keyword>
<name>E9S9P8_RUMAL</name>
<comment type="caution">
    <text evidence="4">The sequence shown here is derived from an EMBL/GenBank/DDBJ whole genome shotgun (WGS) entry which is preliminary data.</text>
</comment>
<feature type="chain" id="PRO_5038681756" evidence="2">
    <location>
        <begin position="27"/>
        <end position="464"/>
    </location>
</feature>
<dbReference type="Gene3D" id="2.60.40.10">
    <property type="entry name" value="Immunoglobulins"/>
    <property type="match status" value="2"/>
</dbReference>
<dbReference type="OrthoDB" id="1819228at2"/>
<evidence type="ECO:0000256" key="1">
    <source>
        <dbReference type="SAM" id="MobiDB-lite"/>
    </source>
</evidence>